<evidence type="ECO:0000256" key="4">
    <source>
        <dbReference type="SAM" id="Phobius"/>
    </source>
</evidence>
<dbReference type="SUPFAM" id="SSF47384">
    <property type="entry name" value="Homodimeric domain of signal transducing histidine kinase"/>
    <property type="match status" value="1"/>
</dbReference>
<dbReference type="PANTHER" id="PTHR43065:SF50">
    <property type="entry name" value="HISTIDINE KINASE"/>
    <property type="match status" value="1"/>
</dbReference>
<feature type="chain" id="PRO_5024359701" description="histidine kinase" evidence="5">
    <location>
        <begin position="26"/>
        <end position="723"/>
    </location>
</feature>
<proteinExistence type="predicted"/>
<dbReference type="Pfam" id="PF07695">
    <property type="entry name" value="7TMR-DISM_7TM"/>
    <property type="match status" value="1"/>
</dbReference>
<accession>A0A5S5DNN0</accession>
<keyword evidence="8" id="KW-1185">Reference proteome</keyword>
<comment type="caution">
    <text evidence="7">The sequence shown here is derived from an EMBL/GenBank/DDBJ whole genome shotgun (WGS) entry which is preliminary data.</text>
</comment>
<dbReference type="InterPro" id="IPR011622">
    <property type="entry name" value="7TMR_DISM_rcpt_extracell_dom2"/>
</dbReference>
<dbReference type="InterPro" id="IPR011623">
    <property type="entry name" value="7TMR_DISM_rcpt_extracell_dom1"/>
</dbReference>
<dbReference type="Pfam" id="PF02518">
    <property type="entry name" value="HATPase_c"/>
    <property type="match status" value="1"/>
</dbReference>
<evidence type="ECO:0000259" key="6">
    <source>
        <dbReference type="PROSITE" id="PS50109"/>
    </source>
</evidence>
<protein>
    <recommendedName>
        <fullName evidence="2">histidine kinase</fullName>
        <ecNumber evidence="2">2.7.13.3</ecNumber>
    </recommendedName>
</protein>
<dbReference type="OrthoDB" id="9806995at2"/>
<feature type="transmembrane region" description="Helical" evidence="4">
    <location>
        <begin position="367"/>
        <end position="387"/>
    </location>
</feature>
<dbReference type="Gene3D" id="1.10.287.130">
    <property type="match status" value="1"/>
</dbReference>
<keyword evidence="4" id="KW-1133">Transmembrane helix</keyword>
<dbReference type="InterPro" id="IPR036097">
    <property type="entry name" value="HisK_dim/P_sf"/>
</dbReference>
<evidence type="ECO:0000313" key="8">
    <source>
        <dbReference type="Proteomes" id="UP000325105"/>
    </source>
</evidence>
<dbReference type="PANTHER" id="PTHR43065">
    <property type="entry name" value="SENSOR HISTIDINE KINASE"/>
    <property type="match status" value="1"/>
</dbReference>
<keyword evidence="5" id="KW-0732">Signal</keyword>
<dbReference type="EMBL" id="VNHX01000003">
    <property type="protein sequence ID" value="TYP97274.1"/>
    <property type="molecule type" value="Genomic_DNA"/>
</dbReference>
<organism evidence="7 8">
    <name type="scientific">Sphingobacterium allocomposti</name>
    <dbReference type="NCBI Taxonomy" id="415956"/>
    <lineage>
        <taxon>Bacteria</taxon>
        <taxon>Pseudomonadati</taxon>
        <taxon>Bacteroidota</taxon>
        <taxon>Sphingobacteriia</taxon>
        <taxon>Sphingobacteriales</taxon>
        <taxon>Sphingobacteriaceae</taxon>
        <taxon>Sphingobacterium</taxon>
    </lineage>
</organism>
<feature type="transmembrane region" description="Helical" evidence="4">
    <location>
        <begin position="187"/>
        <end position="209"/>
    </location>
</feature>
<dbReference type="GO" id="GO:0000155">
    <property type="term" value="F:phosphorelay sensor kinase activity"/>
    <property type="evidence" value="ECO:0007669"/>
    <property type="project" value="InterPro"/>
</dbReference>
<dbReference type="Proteomes" id="UP000325105">
    <property type="component" value="Unassembled WGS sequence"/>
</dbReference>
<dbReference type="SMART" id="SM00387">
    <property type="entry name" value="HATPase_c"/>
    <property type="match status" value="1"/>
</dbReference>
<dbReference type="Pfam" id="PF07696">
    <property type="entry name" value="7TMR-DISMED2"/>
    <property type="match status" value="1"/>
</dbReference>
<dbReference type="PRINTS" id="PR00344">
    <property type="entry name" value="BCTRLSENSOR"/>
</dbReference>
<evidence type="ECO:0000256" key="3">
    <source>
        <dbReference type="ARBA" id="ARBA00022553"/>
    </source>
</evidence>
<sequence>MSIQMKRRWLFLFAFLLVPFSRMQASEVFSFVEGQDSKYIGKFVSIFTDPTGKLGLKDVSGQRTLFKSCKEDVPNLGLSQANRWIRFSVKNLSDQERLVVNLSHPNIDEVTFYRRYEDGSVDSSRVQLGKRSEAVVYPHQFYLFEIDIKKNQQVECYFKLFSNTQLSVPISIYSTEGILQPLLTTDIFSAIYIGLMLAMILYNIFLYFSTREPHYHIYVNYVFWVAIAQMAVLGLLNRFLIVENTWVASRLLTFSGAMSGIAAIFFVKSFLQTAKDSPRFNILLNIFLMGYAVAIALLIGGFIAPAHKMVNVVAGGGSTIVLVLAFELSRKKFRQTRYFLFAWCVFLIGVLVYVLKDYNVLPYNFFTLRAVQIGAVFEAILLSFALGDKINIYRKEKDESQARELAISLEHARLIREQNVVLEQKVEERTRALTETNESLQVTLTHLKEAQSQLVQAEKMASLGQLTAGVAHEINNPINFVTSNVGPLKRDVNMLWETLEEVERIALTEDLSLSAKRSKILAYKEEMDIDYLKTEIDFLLKGMHDGAYRTAEIVKSLRIFSRVDEDVFKYADINEGLESTMVIIGSLIRDGIDVKTRLGELPPVECHSGKLNQVFLNILTNAVYAINKRYPEKKGGELSIETGVNEDETVFIKISDNGIGIPAEIQDKIFEPFFTTKGVGEGTGLGMSIAYNTIARHHGKIEIDSEVGSGTTFKLVLPVNQPK</sequence>
<dbReference type="InterPro" id="IPR003661">
    <property type="entry name" value="HisK_dim/P_dom"/>
</dbReference>
<dbReference type="InterPro" id="IPR004358">
    <property type="entry name" value="Sig_transdc_His_kin-like_C"/>
</dbReference>
<dbReference type="EC" id="2.7.13.3" evidence="2"/>
<keyword evidence="4" id="KW-0812">Transmembrane</keyword>
<reference evidence="7 8" key="1">
    <citation type="submission" date="2019-07" db="EMBL/GenBank/DDBJ databases">
        <title>Genomic Encyclopedia of Archaeal and Bacterial Type Strains, Phase II (KMG-II): from individual species to whole genera.</title>
        <authorList>
            <person name="Goeker M."/>
        </authorList>
    </citation>
    <scope>NUCLEOTIDE SEQUENCE [LARGE SCALE GENOMIC DNA]</scope>
    <source>
        <strain evidence="7 8">DSM 18850</strain>
    </source>
</reference>
<gene>
    <name evidence="7" type="ORF">BC792_103201</name>
</gene>
<keyword evidence="4" id="KW-0472">Membrane</keyword>
<feature type="signal peptide" evidence="5">
    <location>
        <begin position="1"/>
        <end position="25"/>
    </location>
</feature>
<feature type="transmembrane region" description="Helical" evidence="4">
    <location>
        <begin position="338"/>
        <end position="355"/>
    </location>
</feature>
<name>A0A5S5DNN0_9SPHI</name>
<dbReference type="InterPro" id="IPR036890">
    <property type="entry name" value="HATPase_C_sf"/>
</dbReference>
<feature type="transmembrane region" description="Helical" evidence="4">
    <location>
        <begin position="221"/>
        <end position="241"/>
    </location>
</feature>
<dbReference type="PROSITE" id="PS50109">
    <property type="entry name" value="HIS_KIN"/>
    <property type="match status" value="1"/>
</dbReference>
<feature type="transmembrane region" description="Helical" evidence="4">
    <location>
        <begin position="309"/>
        <end position="326"/>
    </location>
</feature>
<feature type="transmembrane region" description="Helical" evidence="4">
    <location>
        <begin position="247"/>
        <end position="270"/>
    </location>
</feature>
<comment type="catalytic activity">
    <reaction evidence="1">
        <text>ATP + protein L-histidine = ADP + protein N-phospho-L-histidine.</text>
        <dbReference type="EC" id="2.7.13.3"/>
    </reaction>
</comment>
<dbReference type="SUPFAM" id="SSF55874">
    <property type="entry name" value="ATPase domain of HSP90 chaperone/DNA topoisomerase II/histidine kinase"/>
    <property type="match status" value="1"/>
</dbReference>
<evidence type="ECO:0000256" key="2">
    <source>
        <dbReference type="ARBA" id="ARBA00012438"/>
    </source>
</evidence>
<evidence type="ECO:0000256" key="1">
    <source>
        <dbReference type="ARBA" id="ARBA00000085"/>
    </source>
</evidence>
<dbReference type="AlphaFoldDB" id="A0A5S5DNN0"/>
<feature type="transmembrane region" description="Helical" evidence="4">
    <location>
        <begin position="282"/>
        <end position="303"/>
    </location>
</feature>
<evidence type="ECO:0000256" key="5">
    <source>
        <dbReference type="SAM" id="SignalP"/>
    </source>
</evidence>
<dbReference type="Gene3D" id="3.30.565.10">
    <property type="entry name" value="Histidine kinase-like ATPase, C-terminal domain"/>
    <property type="match status" value="1"/>
</dbReference>
<dbReference type="InterPro" id="IPR003594">
    <property type="entry name" value="HATPase_dom"/>
</dbReference>
<keyword evidence="3" id="KW-0597">Phosphoprotein</keyword>
<dbReference type="CDD" id="cd00082">
    <property type="entry name" value="HisKA"/>
    <property type="match status" value="1"/>
</dbReference>
<feature type="domain" description="Histidine kinase" evidence="6">
    <location>
        <begin position="469"/>
        <end position="721"/>
    </location>
</feature>
<dbReference type="InterPro" id="IPR005467">
    <property type="entry name" value="His_kinase_dom"/>
</dbReference>
<evidence type="ECO:0000313" key="7">
    <source>
        <dbReference type="EMBL" id="TYP97274.1"/>
    </source>
</evidence>
<dbReference type="Gene3D" id="2.60.40.2380">
    <property type="match status" value="1"/>
</dbReference>